<dbReference type="Proteomes" id="UP001143463">
    <property type="component" value="Unassembled WGS sequence"/>
</dbReference>
<dbReference type="AlphaFoldDB" id="A0A9W6NVW0"/>
<keyword evidence="5" id="KW-0732">Signal</keyword>
<dbReference type="RefSeq" id="WP_037046045.1">
    <property type="nucleotide sequence ID" value="NZ_BAAAUZ010000042.1"/>
</dbReference>
<gene>
    <name evidence="7" type="ORF">GCM10017577_23900</name>
</gene>
<dbReference type="InterPro" id="IPR000847">
    <property type="entry name" value="LysR_HTH_N"/>
</dbReference>
<keyword evidence="3" id="KW-0238">DNA-binding</keyword>
<dbReference type="PROSITE" id="PS50931">
    <property type="entry name" value="HTH_LYSR"/>
    <property type="match status" value="1"/>
</dbReference>
<evidence type="ECO:0000256" key="4">
    <source>
        <dbReference type="ARBA" id="ARBA00023163"/>
    </source>
</evidence>
<proteinExistence type="inferred from homology"/>
<evidence type="ECO:0000259" key="6">
    <source>
        <dbReference type="PROSITE" id="PS50931"/>
    </source>
</evidence>
<comment type="similarity">
    <text evidence="1">Belongs to the LysR transcriptional regulatory family.</text>
</comment>
<reference evidence="7" key="1">
    <citation type="journal article" date="2014" name="Int. J. Syst. Evol. Microbiol.">
        <title>Complete genome sequence of Corynebacterium casei LMG S-19264T (=DSM 44701T), isolated from a smear-ripened cheese.</title>
        <authorList>
            <consortium name="US DOE Joint Genome Institute (JGI-PGF)"/>
            <person name="Walter F."/>
            <person name="Albersmeier A."/>
            <person name="Kalinowski J."/>
            <person name="Ruckert C."/>
        </authorList>
    </citation>
    <scope>NUCLEOTIDE SEQUENCE</scope>
    <source>
        <strain evidence="7">VKM Ac-1069</strain>
    </source>
</reference>
<dbReference type="Pfam" id="PF00126">
    <property type="entry name" value="HTH_1"/>
    <property type="match status" value="1"/>
</dbReference>
<evidence type="ECO:0000313" key="8">
    <source>
        <dbReference type="Proteomes" id="UP001143463"/>
    </source>
</evidence>
<accession>A0A9W6NVW0</accession>
<dbReference type="InterPro" id="IPR036390">
    <property type="entry name" value="WH_DNA-bd_sf"/>
</dbReference>
<name>A0A9W6NVW0_9PSEU</name>
<dbReference type="SUPFAM" id="SSF46785">
    <property type="entry name" value="Winged helix' DNA-binding domain"/>
    <property type="match status" value="1"/>
</dbReference>
<keyword evidence="4" id="KW-0804">Transcription</keyword>
<feature type="chain" id="PRO_5040886450" evidence="5">
    <location>
        <begin position="21"/>
        <end position="315"/>
    </location>
</feature>
<comment type="caution">
    <text evidence="7">The sequence shown here is derived from an EMBL/GenBank/DDBJ whole genome shotgun (WGS) entry which is preliminary data.</text>
</comment>
<dbReference type="InterPro" id="IPR036388">
    <property type="entry name" value="WH-like_DNA-bd_sf"/>
</dbReference>
<dbReference type="InterPro" id="IPR005119">
    <property type="entry name" value="LysR_subst-bd"/>
</dbReference>
<evidence type="ECO:0000256" key="1">
    <source>
        <dbReference type="ARBA" id="ARBA00009437"/>
    </source>
</evidence>
<feature type="domain" description="HTH lysR-type" evidence="6">
    <location>
        <begin position="1"/>
        <end position="58"/>
    </location>
</feature>
<organism evidence="7 8">
    <name type="scientific">Pseudonocardia halophobica</name>
    <dbReference type="NCBI Taxonomy" id="29401"/>
    <lineage>
        <taxon>Bacteria</taxon>
        <taxon>Bacillati</taxon>
        <taxon>Actinomycetota</taxon>
        <taxon>Actinomycetes</taxon>
        <taxon>Pseudonocardiales</taxon>
        <taxon>Pseudonocardiaceae</taxon>
        <taxon>Pseudonocardia</taxon>
    </lineage>
</organism>
<protein>
    <submittedName>
        <fullName evidence="7">LysR family transcriptional regulator</fullName>
    </submittedName>
</protein>
<reference evidence="7" key="2">
    <citation type="submission" date="2023-01" db="EMBL/GenBank/DDBJ databases">
        <authorList>
            <person name="Sun Q."/>
            <person name="Evtushenko L."/>
        </authorList>
    </citation>
    <scope>NUCLEOTIDE SEQUENCE</scope>
    <source>
        <strain evidence="7">VKM Ac-1069</strain>
    </source>
</reference>
<dbReference type="Pfam" id="PF03466">
    <property type="entry name" value="LysR_substrate"/>
    <property type="match status" value="1"/>
</dbReference>
<dbReference type="PANTHER" id="PTHR30126:SF39">
    <property type="entry name" value="HTH-TYPE TRANSCRIPTIONAL REGULATOR CYSL"/>
    <property type="match status" value="1"/>
</dbReference>
<dbReference type="GO" id="GO:0003700">
    <property type="term" value="F:DNA-binding transcription factor activity"/>
    <property type="evidence" value="ECO:0007669"/>
    <property type="project" value="InterPro"/>
</dbReference>
<sequence length="315" mass="32562">MTLTQLSVFVLAARLGSVKAAASTLGVSEPAVSQALAALRKHFGDPLLTRGEAGMALTPGGKRLLPIAAQLVGLGAEAEAAVRSALGAPEQVRLVAPSDVVEFVAGPLAAAFGARTAGSAELTAGVAGTGEMAALVAQRLADIALGPRLATDRGLGLVSEPIVKCRLAVLAAPGAVPRGTPARWDWLIDPSGTDPESDVGRLLAVLGVPDSRRSVFPNQTAAWDAAIMGRGVATGLTHLAVHHLRRRELQVVDVPGTPVELCWHATMLPADRRAPGATTLRRFLGTPEATKLLRSPGTGVPPSRFRPPVYVTIWS</sequence>
<evidence type="ECO:0000256" key="3">
    <source>
        <dbReference type="ARBA" id="ARBA00023125"/>
    </source>
</evidence>
<dbReference type="SUPFAM" id="SSF53850">
    <property type="entry name" value="Periplasmic binding protein-like II"/>
    <property type="match status" value="1"/>
</dbReference>
<keyword evidence="2" id="KW-0805">Transcription regulation</keyword>
<keyword evidence="8" id="KW-1185">Reference proteome</keyword>
<dbReference type="Gene3D" id="1.10.10.10">
    <property type="entry name" value="Winged helix-like DNA-binding domain superfamily/Winged helix DNA-binding domain"/>
    <property type="match status" value="1"/>
</dbReference>
<dbReference type="GO" id="GO:0000976">
    <property type="term" value="F:transcription cis-regulatory region binding"/>
    <property type="evidence" value="ECO:0007669"/>
    <property type="project" value="TreeGrafter"/>
</dbReference>
<evidence type="ECO:0000256" key="5">
    <source>
        <dbReference type="SAM" id="SignalP"/>
    </source>
</evidence>
<dbReference type="PRINTS" id="PR00039">
    <property type="entry name" value="HTHLYSR"/>
</dbReference>
<feature type="signal peptide" evidence="5">
    <location>
        <begin position="1"/>
        <end position="20"/>
    </location>
</feature>
<evidence type="ECO:0000313" key="7">
    <source>
        <dbReference type="EMBL" id="GLL11249.1"/>
    </source>
</evidence>
<evidence type="ECO:0000256" key="2">
    <source>
        <dbReference type="ARBA" id="ARBA00023015"/>
    </source>
</evidence>
<dbReference type="EMBL" id="BSFQ01000008">
    <property type="protein sequence ID" value="GLL11249.1"/>
    <property type="molecule type" value="Genomic_DNA"/>
</dbReference>
<dbReference type="PANTHER" id="PTHR30126">
    <property type="entry name" value="HTH-TYPE TRANSCRIPTIONAL REGULATOR"/>
    <property type="match status" value="1"/>
</dbReference>